<dbReference type="Pfam" id="PF02082">
    <property type="entry name" value="Rrf2"/>
    <property type="match status" value="1"/>
</dbReference>
<dbReference type="PANTHER" id="PTHR33221:SF2">
    <property type="entry name" value="TRANSCRIPTIONAL REGULATOR"/>
    <property type="match status" value="1"/>
</dbReference>
<dbReference type="GO" id="GO:0003700">
    <property type="term" value="F:DNA-binding transcription factor activity"/>
    <property type="evidence" value="ECO:0007669"/>
    <property type="project" value="TreeGrafter"/>
</dbReference>
<evidence type="ECO:0008006" key="3">
    <source>
        <dbReference type="Google" id="ProtNLM"/>
    </source>
</evidence>
<dbReference type="SUPFAM" id="SSF46785">
    <property type="entry name" value="Winged helix' DNA-binding domain"/>
    <property type="match status" value="1"/>
</dbReference>
<dbReference type="AlphaFoldDB" id="A0A1F7RA82"/>
<dbReference type="InterPro" id="IPR036388">
    <property type="entry name" value="WH-like_DNA-bd_sf"/>
</dbReference>
<dbReference type="InterPro" id="IPR000944">
    <property type="entry name" value="Tscrpt_reg_Rrf2"/>
</dbReference>
<reference evidence="1 2" key="1">
    <citation type="journal article" date="2016" name="Nat. Commun.">
        <title>Thousands of microbial genomes shed light on interconnected biogeochemical processes in an aquifer system.</title>
        <authorList>
            <person name="Anantharaman K."/>
            <person name="Brown C.T."/>
            <person name="Hug L.A."/>
            <person name="Sharon I."/>
            <person name="Castelle C.J."/>
            <person name="Probst A.J."/>
            <person name="Thomas B.C."/>
            <person name="Singh A."/>
            <person name="Wilkins M.J."/>
            <person name="Karaoz U."/>
            <person name="Brodie E.L."/>
            <person name="Williams K.H."/>
            <person name="Hubbard S.S."/>
            <person name="Banfield J.F."/>
        </authorList>
    </citation>
    <scope>NUCLEOTIDE SEQUENCE [LARGE SCALE GENOMIC DNA]</scope>
</reference>
<dbReference type="PANTHER" id="PTHR33221">
    <property type="entry name" value="WINGED HELIX-TURN-HELIX TRANSCRIPTIONAL REGULATOR, RRF2 FAMILY"/>
    <property type="match status" value="1"/>
</dbReference>
<comment type="caution">
    <text evidence="1">The sequence shown here is derived from an EMBL/GenBank/DDBJ whole genome shotgun (WGS) entry which is preliminary data.</text>
</comment>
<evidence type="ECO:0000313" key="2">
    <source>
        <dbReference type="Proteomes" id="UP000178526"/>
    </source>
</evidence>
<dbReference type="Gene3D" id="1.10.10.10">
    <property type="entry name" value="Winged helix-like DNA-binding domain superfamily/Winged helix DNA-binding domain"/>
    <property type="match status" value="1"/>
</dbReference>
<protein>
    <recommendedName>
        <fullName evidence="3">Rrf2 family transcriptional regulator</fullName>
    </recommendedName>
</protein>
<organism evidence="1 2">
    <name type="scientific">Candidatus Schekmanbacteria bacterium GWA2_38_11</name>
    <dbReference type="NCBI Taxonomy" id="1817876"/>
    <lineage>
        <taxon>Bacteria</taxon>
        <taxon>Candidatus Schekmaniibacteriota</taxon>
    </lineage>
</organism>
<dbReference type="GO" id="GO:0005829">
    <property type="term" value="C:cytosol"/>
    <property type="evidence" value="ECO:0007669"/>
    <property type="project" value="TreeGrafter"/>
</dbReference>
<dbReference type="EMBL" id="MGDB01000145">
    <property type="protein sequence ID" value="OGL38483.1"/>
    <property type="molecule type" value="Genomic_DNA"/>
</dbReference>
<accession>A0A1F7RA82</accession>
<dbReference type="NCBIfam" id="TIGR00738">
    <property type="entry name" value="rrf2_super"/>
    <property type="match status" value="1"/>
</dbReference>
<dbReference type="PROSITE" id="PS51197">
    <property type="entry name" value="HTH_RRF2_2"/>
    <property type="match status" value="1"/>
</dbReference>
<sequence length="138" mass="15683">MMRLKRGSEYGIHGVLYLAMQPKDKTTLLNEVAEVLKIPKSYLSKIFQTYTKAGILKSFRGAKRGFALTRPPEKITLKELVESFEGKLLVEGCSLGRDDCPQNKHCSISKRLRKAQSAMDEVLEKTSLKDLMMNFKKI</sequence>
<dbReference type="InterPro" id="IPR036390">
    <property type="entry name" value="WH_DNA-bd_sf"/>
</dbReference>
<gene>
    <name evidence="1" type="ORF">A2042_08730</name>
</gene>
<proteinExistence type="predicted"/>
<dbReference type="Proteomes" id="UP000178526">
    <property type="component" value="Unassembled WGS sequence"/>
</dbReference>
<evidence type="ECO:0000313" key="1">
    <source>
        <dbReference type="EMBL" id="OGL38483.1"/>
    </source>
</evidence>
<name>A0A1F7RA82_9BACT</name>